<accession>A0A1I2ET15</accession>
<evidence type="ECO:0000313" key="1">
    <source>
        <dbReference type="EMBL" id="SFE96264.1"/>
    </source>
</evidence>
<dbReference type="EMBL" id="FONY01000011">
    <property type="protein sequence ID" value="SFE96264.1"/>
    <property type="molecule type" value="Genomic_DNA"/>
</dbReference>
<dbReference type="AlphaFoldDB" id="A0A1I2ET15"/>
<sequence length="200" mass="23440">MLFTPINLIKKIVFLAIHLENQQFLKYASIKKTIFKCLLIKLFLFLNKTSFAQSGKIVYPHRVFWYKFEINQLDKNNRFGVGLDFVYRRKNALNQGNMFQERLRESICPWFHYQFSSYARFSLSPIGYMNTHEYTGKIEDFQRRPYHEWRTTFCSFTTLNNWEGKLCTLGDTGTNCAGNTTLTKITTSISIGFASVIASE</sequence>
<reference evidence="2" key="1">
    <citation type="submission" date="2016-10" db="EMBL/GenBank/DDBJ databases">
        <authorList>
            <person name="Varghese N."/>
            <person name="Submissions S."/>
        </authorList>
    </citation>
    <scope>NUCLEOTIDE SEQUENCE [LARGE SCALE GENOMIC DNA]</scope>
    <source>
        <strain>GEY</strain>
        <strain evidence="2">DSM 9560</strain>
    </source>
</reference>
<proteinExistence type="predicted"/>
<organism evidence="1 2">
    <name type="scientific">Thermoflexibacter ruber</name>
    <dbReference type="NCBI Taxonomy" id="1003"/>
    <lineage>
        <taxon>Bacteria</taxon>
        <taxon>Pseudomonadati</taxon>
        <taxon>Bacteroidota</taxon>
        <taxon>Cytophagia</taxon>
        <taxon>Cytophagales</taxon>
        <taxon>Thermoflexibacteraceae</taxon>
        <taxon>Thermoflexibacter</taxon>
    </lineage>
</organism>
<dbReference type="Proteomes" id="UP000199513">
    <property type="component" value="Unassembled WGS sequence"/>
</dbReference>
<gene>
    <name evidence="1" type="ORF">SAMN04488541_101136</name>
</gene>
<name>A0A1I2ET15_9BACT</name>
<evidence type="ECO:0000313" key="2">
    <source>
        <dbReference type="Proteomes" id="UP000199513"/>
    </source>
</evidence>
<keyword evidence="2" id="KW-1185">Reference proteome</keyword>
<protein>
    <submittedName>
        <fullName evidence="1">Uncharacterized protein</fullName>
    </submittedName>
</protein>